<reference evidence="1" key="1">
    <citation type="submission" date="2010-05" db="EMBL/GenBank/DDBJ databases">
        <title>The Genome Sequence of Magnaporthe poae strain ATCC 64411.</title>
        <authorList>
            <consortium name="The Broad Institute Genome Sequencing Platform"/>
            <consortium name="Broad Institute Genome Sequencing Center for Infectious Disease"/>
            <person name="Ma L.-J."/>
            <person name="Dead R."/>
            <person name="Young S."/>
            <person name="Zeng Q."/>
            <person name="Koehrsen M."/>
            <person name="Alvarado L."/>
            <person name="Berlin A."/>
            <person name="Chapman S.B."/>
            <person name="Chen Z."/>
            <person name="Freedman E."/>
            <person name="Gellesch M."/>
            <person name="Goldberg J."/>
            <person name="Griggs A."/>
            <person name="Gujja S."/>
            <person name="Heilman E.R."/>
            <person name="Heiman D."/>
            <person name="Hepburn T."/>
            <person name="Howarth C."/>
            <person name="Jen D."/>
            <person name="Larson L."/>
            <person name="Mehta T."/>
            <person name="Neiman D."/>
            <person name="Pearson M."/>
            <person name="Roberts A."/>
            <person name="Saif S."/>
            <person name="Shea T."/>
            <person name="Shenoy N."/>
            <person name="Sisk P."/>
            <person name="Stolte C."/>
            <person name="Sykes S."/>
            <person name="Walk T."/>
            <person name="White J."/>
            <person name="Yandava C."/>
            <person name="Haas B."/>
            <person name="Nusbaum C."/>
            <person name="Birren B."/>
        </authorList>
    </citation>
    <scope>NUCLEOTIDE SEQUENCE</scope>
    <source>
        <strain evidence="1">ATCC 64411</strain>
    </source>
</reference>
<sequence length="231" mass="24050">MKAMQHAFFEIFPTRLARAEIEVSPPSARARGKVDLTAGAGLSTLALPFAGPSSTASKSPCFAAQICWLPDSGEGFEADPGCTASSSWLPQVTQGSSGCSVALFVTALPEVGRLRGVWAPQRYFCDFSGAFLEFTSELSAQSAPANWPAGCQPPSWWGGQGWRTGRGRHARGLGRCGGCGPTPASVCGPAGVGELGALFVALAIASVWLLRSVKESTTGKVEATTEEVPEK</sequence>
<reference evidence="2" key="5">
    <citation type="submission" date="2015-06" db="UniProtKB">
        <authorList>
            <consortium name="EnsemblFungi"/>
        </authorList>
    </citation>
    <scope>IDENTIFICATION</scope>
    <source>
        <strain evidence="2">ATCC 64411</strain>
    </source>
</reference>
<accession>A0A0C4DYZ6</accession>
<evidence type="ECO:0000313" key="2">
    <source>
        <dbReference type="EnsemblFungi" id="MAPG_05281T0"/>
    </source>
</evidence>
<protein>
    <submittedName>
        <fullName evidence="1 2">Uncharacterized protein</fullName>
    </submittedName>
</protein>
<dbReference type="EMBL" id="GL876969">
    <property type="protein sequence ID" value="KLU86265.1"/>
    <property type="molecule type" value="Genomic_DNA"/>
</dbReference>
<evidence type="ECO:0000313" key="1">
    <source>
        <dbReference type="EMBL" id="KLU86265.1"/>
    </source>
</evidence>
<dbReference type="VEuPathDB" id="FungiDB:MAPG_05281"/>
<evidence type="ECO:0000313" key="3">
    <source>
        <dbReference type="Proteomes" id="UP000011715"/>
    </source>
</evidence>
<keyword evidence="3" id="KW-1185">Reference proteome</keyword>
<reference evidence="3" key="2">
    <citation type="submission" date="2010-05" db="EMBL/GenBank/DDBJ databases">
        <title>The genome sequence of Magnaporthe poae strain ATCC 64411.</title>
        <authorList>
            <person name="Ma L.-J."/>
            <person name="Dead R."/>
            <person name="Young S."/>
            <person name="Zeng Q."/>
            <person name="Koehrsen M."/>
            <person name="Alvarado L."/>
            <person name="Berlin A."/>
            <person name="Chapman S.B."/>
            <person name="Chen Z."/>
            <person name="Freedman E."/>
            <person name="Gellesch M."/>
            <person name="Goldberg J."/>
            <person name="Griggs A."/>
            <person name="Gujja S."/>
            <person name="Heilman E.R."/>
            <person name="Heiman D."/>
            <person name="Hepburn T."/>
            <person name="Howarth C."/>
            <person name="Jen D."/>
            <person name="Larson L."/>
            <person name="Mehta T."/>
            <person name="Neiman D."/>
            <person name="Pearson M."/>
            <person name="Roberts A."/>
            <person name="Saif S."/>
            <person name="Shea T."/>
            <person name="Shenoy N."/>
            <person name="Sisk P."/>
            <person name="Stolte C."/>
            <person name="Sykes S."/>
            <person name="Walk T."/>
            <person name="White J."/>
            <person name="Yandava C."/>
            <person name="Haas B."/>
            <person name="Nusbaum C."/>
            <person name="Birren B."/>
        </authorList>
    </citation>
    <scope>NUCLEOTIDE SEQUENCE [LARGE SCALE GENOMIC DNA]</scope>
    <source>
        <strain evidence="3">ATCC 64411 / 73-15</strain>
    </source>
</reference>
<dbReference type="AlphaFoldDB" id="A0A0C4DYZ6"/>
<dbReference type="EnsemblFungi" id="MAPG_05281T0">
    <property type="protein sequence ID" value="MAPG_05281T0"/>
    <property type="gene ID" value="MAPG_05281"/>
</dbReference>
<dbReference type="Proteomes" id="UP000011715">
    <property type="component" value="Unassembled WGS sequence"/>
</dbReference>
<reference evidence="2" key="4">
    <citation type="journal article" date="2015" name="G3 (Bethesda)">
        <title>Genome sequences of three phytopathogenic species of the Magnaporthaceae family of fungi.</title>
        <authorList>
            <person name="Okagaki L.H."/>
            <person name="Nunes C.C."/>
            <person name="Sailsbery J."/>
            <person name="Clay B."/>
            <person name="Brown D."/>
            <person name="John T."/>
            <person name="Oh Y."/>
            <person name="Young N."/>
            <person name="Fitzgerald M."/>
            <person name="Haas B.J."/>
            <person name="Zeng Q."/>
            <person name="Young S."/>
            <person name="Adiconis X."/>
            <person name="Fan L."/>
            <person name="Levin J.Z."/>
            <person name="Mitchell T.K."/>
            <person name="Okubara P.A."/>
            <person name="Farman M.L."/>
            <person name="Kohn L.M."/>
            <person name="Birren B."/>
            <person name="Ma L.-J."/>
            <person name="Dean R.A."/>
        </authorList>
    </citation>
    <scope>NUCLEOTIDE SEQUENCE</scope>
    <source>
        <strain evidence="2">ATCC 64411 / 73-15</strain>
    </source>
</reference>
<dbReference type="EMBL" id="ADBL01001248">
    <property type="status" value="NOT_ANNOTATED_CDS"/>
    <property type="molecule type" value="Genomic_DNA"/>
</dbReference>
<gene>
    <name evidence="1" type="ORF">MAPG_05281</name>
</gene>
<reference evidence="1" key="3">
    <citation type="submission" date="2011-03" db="EMBL/GenBank/DDBJ databases">
        <title>Annotation of Magnaporthe poae ATCC 64411.</title>
        <authorList>
            <person name="Ma L.-J."/>
            <person name="Dead R."/>
            <person name="Young S.K."/>
            <person name="Zeng Q."/>
            <person name="Gargeya S."/>
            <person name="Fitzgerald M."/>
            <person name="Haas B."/>
            <person name="Abouelleil A."/>
            <person name="Alvarado L."/>
            <person name="Arachchi H.M."/>
            <person name="Berlin A."/>
            <person name="Brown A."/>
            <person name="Chapman S.B."/>
            <person name="Chen Z."/>
            <person name="Dunbar C."/>
            <person name="Freedman E."/>
            <person name="Gearin G."/>
            <person name="Gellesch M."/>
            <person name="Goldberg J."/>
            <person name="Griggs A."/>
            <person name="Gujja S."/>
            <person name="Heiman D."/>
            <person name="Howarth C."/>
            <person name="Larson L."/>
            <person name="Lui A."/>
            <person name="MacDonald P.J.P."/>
            <person name="Mehta T."/>
            <person name="Montmayeur A."/>
            <person name="Murphy C."/>
            <person name="Neiman D."/>
            <person name="Pearson M."/>
            <person name="Priest M."/>
            <person name="Roberts A."/>
            <person name="Saif S."/>
            <person name="Shea T."/>
            <person name="Shenoy N."/>
            <person name="Sisk P."/>
            <person name="Stolte C."/>
            <person name="Sykes S."/>
            <person name="Yandava C."/>
            <person name="Wortman J."/>
            <person name="Nusbaum C."/>
            <person name="Birren B."/>
        </authorList>
    </citation>
    <scope>NUCLEOTIDE SEQUENCE</scope>
    <source>
        <strain evidence="1">ATCC 64411</strain>
    </source>
</reference>
<proteinExistence type="predicted"/>
<name>A0A0C4DYZ6_MAGP6</name>
<organism evidence="2 3">
    <name type="scientific">Magnaporthiopsis poae (strain ATCC 64411 / 73-15)</name>
    <name type="common">Kentucky bluegrass fungus</name>
    <name type="synonym">Magnaporthe poae</name>
    <dbReference type="NCBI Taxonomy" id="644358"/>
    <lineage>
        <taxon>Eukaryota</taxon>
        <taxon>Fungi</taxon>
        <taxon>Dikarya</taxon>
        <taxon>Ascomycota</taxon>
        <taxon>Pezizomycotina</taxon>
        <taxon>Sordariomycetes</taxon>
        <taxon>Sordariomycetidae</taxon>
        <taxon>Magnaporthales</taxon>
        <taxon>Magnaporthaceae</taxon>
        <taxon>Magnaporthiopsis</taxon>
    </lineage>
</organism>